<comment type="caution">
    <text evidence="2">The sequence shown here is derived from an EMBL/GenBank/DDBJ whole genome shotgun (WGS) entry which is preliminary data.</text>
</comment>
<dbReference type="PANTHER" id="PTHR36933">
    <property type="entry name" value="SLL0788 PROTEIN"/>
    <property type="match status" value="1"/>
</dbReference>
<dbReference type="Gene3D" id="1.20.1260.10">
    <property type="match status" value="2"/>
</dbReference>
<dbReference type="PANTHER" id="PTHR36933:SF1">
    <property type="entry name" value="SLL0788 PROTEIN"/>
    <property type="match status" value="1"/>
</dbReference>
<organism evidence="2 3">
    <name type="scientific">Pedobacter cryotolerans</name>
    <dbReference type="NCBI Taxonomy" id="2571270"/>
    <lineage>
        <taxon>Bacteria</taxon>
        <taxon>Pseudomonadati</taxon>
        <taxon>Bacteroidota</taxon>
        <taxon>Sphingobacteriia</taxon>
        <taxon>Sphingobacteriales</taxon>
        <taxon>Sphingobacteriaceae</taxon>
        <taxon>Pedobacter</taxon>
    </lineage>
</organism>
<gene>
    <name evidence="2" type="ORF">FA045_00390</name>
</gene>
<dbReference type="OrthoDB" id="8603558at2"/>
<evidence type="ECO:0000259" key="1">
    <source>
        <dbReference type="Pfam" id="PF03713"/>
    </source>
</evidence>
<dbReference type="PROSITE" id="PS51257">
    <property type="entry name" value="PROKAR_LIPOPROTEIN"/>
    <property type="match status" value="1"/>
</dbReference>
<evidence type="ECO:0000313" key="3">
    <source>
        <dbReference type="Proteomes" id="UP000310477"/>
    </source>
</evidence>
<name>A0A4U1CFE3_9SPHI</name>
<accession>A0A4U1CFE3</accession>
<dbReference type="Proteomes" id="UP000310477">
    <property type="component" value="Unassembled WGS sequence"/>
</dbReference>
<dbReference type="AlphaFoldDB" id="A0A4U1CFE3"/>
<keyword evidence="3" id="KW-1185">Reference proteome</keyword>
<dbReference type="Pfam" id="PF03713">
    <property type="entry name" value="DUF305"/>
    <property type="match status" value="1"/>
</dbReference>
<dbReference type="EMBL" id="SWBO01000001">
    <property type="protein sequence ID" value="TKC03061.1"/>
    <property type="molecule type" value="Genomic_DNA"/>
</dbReference>
<feature type="domain" description="DUF305" evidence="1">
    <location>
        <begin position="99"/>
        <end position="203"/>
    </location>
</feature>
<dbReference type="RefSeq" id="WP_136873295.1">
    <property type="nucleotide sequence ID" value="NZ_SWBO01000001.1"/>
</dbReference>
<proteinExistence type="predicted"/>
<reference evidence="2 3" key="1">
    <citation type="submission" date="2019-04" db="EMBL/GenBank/DDBJ databases">
        <title>Pedobacter sp. AR-2-6 sp. nov., isolated from Arctic soil.</title>
        <authorList>
            <person name="Dahal R.H."/>
            <person name="Kim D.-U."/>
        </authorList>
    </citation>
    <scope>NUCLEOTIDE SEQUENCE [LARGE SCALE GENOMIC DNA]</scope>
    <source>
        <strain evidence="2 3">AR-2-6</strain>
    </source>
</reference>
<protein>
    <submittedName>
        <fullName evidence="2">DUF305 domain-containing protein</fullName>
    </submittedName>
</protein>
<evidence type="ECO:0000313" key="2">
    <source>
        <dbReference type="EMBL" id="TKC03061.1"/>
    </source>
</evidence>
<dbReference type="InterPro" id="IPR005183">
    <property type="entry name" value="DUF305_CopM-like"/>
</dbReference>
<sequence>MKKILISLSAIAVLFTACNQQKVSEQAHSGMEHGEAKTENVMMQAMDDSMMAMHQAKMTGNADYDFASMMIPHHEGAVAMAQEVLKNGQSEELISFSKNVIIAQQQEIAMLKDFLKTASQTPLKEAEAVKKALAASMTPMMDGMAKVKLTNDIDQDFVVLMIPHHQSAVDMAKAYLPYAKNEKIKLLAQQIIQAQEEEIKWLKTQ</sequence>
<dbReference type="InterPro" id="IPR012347">
    <property type="entry name" value="Ferritin-like"/>
</dbReference>